<dbReference type="EMBL" id="LR798419">
    <property type="protein sequence ID" value="CAB5230572.1"/>
    <property type="molecule type" value="Genomic_DNA"/>
</dbReference>
<evidence type="ECO:0000313" key="3">
    <source>
        <dbReference type="EMBL" id="CAB5230572.1"/>
    </source>
</evidence>
<evidence type="ECO:0000313" key="2">
    <source>
        <dbReference type="EMBL" id="CAB4215437.1"/>
    </source>
</evidence>
<gene>
    <name evidence="1" type="ORF">UFOVP1126_21</name>
    <name evidence="2" type="ORF">UFOVP1485_21</name>
    <name evidence="3" type="ORF">UFOVP1573_38</name>
</gene>
<proteinExistence type="predicted"/>
<evidence type="ECO:0000313" key="1">
    <source>
        <dbReference type="EMBL" id="CAB4184472.1"/>
    </source>
</evidence>
<reference evidence="1" key="1">
    <citation type="submission" date="2020-05" db="EMBL/GenBank/DDBJ databases">
        <authorList>
            <person name="Chiriac C."/>
            <person name="Salcher M."/>
            <person name="Ghai R."/>
            <person name="Kavagutti S V."/>
        </authorList>
    </citation>
    <scope>NUCLEOTIDE SEQUENCE</scope>
</reference>
<dbReference type="EMBL" id="LR797428">
    <property type="protein sequence ID" value="CAB4215437.1"/>
    <property type="molecule type" value="Genomic_DNA"/>
</dbReference>
<accession>A0A6J5QL48</accession>
<sequence>MASAQSTAVFAIIAKDSASGVMRGIGKQMGSLGKTGGAVFKTIAAGAAIAAAAITTAFGLAAKFTKSAIEAAIADDAEQQKLIATLKARGATTEEATKRVNELIAAGQKLAFTDSETRKGYEIATSFAKKYANQQKILTTAQDLARAKNISLEAATKLVGRAFAGNTGALSRYGIQIEKGAKGVEALGAINKKVAGVAEQYSKTFAGQFDIVRDSINETVESIGMAIGGGEGLPTFVRLLEGIRPVVDDLIGEINKNLPNIQAFSRELVEKFLAKLPGYVATAKRELPILIDKLKEFIGGVGGFAKDVAGFLGPDGLITAGIAGVGFKMGGLAGGIGAVFAEQFIKMGVDPITATLTGTIGGAITAGVIQGFGSALAQAAITKFLGLFKSVQITPSIPTTAPTGVAPVPGGGGGGFNIANLLTPLYVATQLPGAIDDLQKTIKAIFDPKAGAEYRAQGQDSFLGNLLGPDFKAWWTGTPKAISDGIVDGIKAVPPQAPINLSSATTLMLDGQVVAESVDRRLGITAALNNGGRVNYRGPR</sequence>
<protein>
    <submittedName>
        <fullName evidence="1">Uncharacterized protein</fullName>
    </submittedName>
</protein>
<organism evidence="1">
    <name type="scientific">uncultured Caudovirales phage</name>
    <dbReference type="NCBI Taxonomy" id="2100421"/>
    <lineage>
        <taxon>Viruses</taxon>
        <taxon>Duplodnaviria</taxon>
        <taxon>Heunggongvirae</taxon>
        <taxon>Uroviricota</taxon>
        <taxon>Caudoviricetes</taxon>
        <taxon>Peduoviridae</taxon>
        <taxon>Maltschvirus</taxon>
        <taxon>Maltschvirus maltsch</taxon>
    </lineage>
</organism>
<name>A0A6J5QL48_9CAUD</name>
<dbReference type="EMBL" id="LR797069">
    <property type="protein sequence ID" value="CAB4184472.1"/>
    <property type="molecule type" value="Genomic_DNA"/>
</dbReference>